<dbReference type="Proteomes" id="UP000298358">
    <property type="component" value="Unassembled WGS sequence"/>
</dbReference>
<proteinExistence type="predicted"/>
<protein>
    <recommendedName>
        <fullName evidence="3">DUF559 domain-containing protein</fullName>
    </recommendedName>
</protein>
<dbReference type="AlphaFoldDB" id="A0A4Y9FTB7"/>
<sequence length="298" mass="33077">MTRRPAPLPEHLRGRAFRRDEAPELAAGRLRRLDLWSPARGVRLPAGDTQALDILRARQLLIPAGGAYSHTSAARAHGGPVPLDRDGVTTVHITTPPDIRRRRGKTVSGHSRPLGAEDVAIVNGVRCTRLFRTFCDLEEVLTFAELVAFGDWMIGRGKTGATVKRLTEALAATRLTARRREVLSTVIARLNAAAESPKESELRILLEDAGLGPFVLQLEIRDEHGRFVARPDLTLPALKIAIEYDGDYHRDPIQWRKDQARRRRLEALGWTYIVVTQVDLADPAALLADVRTAIRARS</sequence>
<comment type="caution">
    <text evidence="1">The sequence shown here is derived from an EMBL/GenBank/DDBJ whole genome shotgun (WGS) entry which is preliminary data.</text>
</comment>
<gene>
    <name evidence="1" type="ORF">E4U02_10270</name>
</gene>
<dbReference type="SUPFAM" id="SSF52980">
    <property type="entry name" value="Restriction endonuclease-like"/>
    <property type="match status" value="1"/>
</dbReference>
<dbReference type="RefSeq" id="WP_135114750.1">
    <property type="nucleotide sequence ID" value="NZ_BAAANG010000035.1"/>
</dbReference>
<dbReference type="Gene3D" id="3.40.960.10">
    <property type="entry name" value="VSR Endonuclease"/>
    <property type="match status" value="1"/>
</dbReference>
<evidence type="ECO:0000313" key="2">
    <source>
        <dbReference type="Proteomes" id="UP000298358"/>
    </source>
</evidence>
<name>A0A4Y9FTB7_9MICO</name>
<evidence type="ECO:0000313" key="1">
    <source>
        <dbReference type="EMBL" id="TFU32479.1"/>
    </source>
</evidence>
<evidence type="ECO:0008006" key="3">
    <source>
        <dbReference type="Google" id="ProtNLM"/>
    </source>
</evidence>
<organism evidence="1 2">
    <name type="scientific">Microbacterium paludicola</name>
    <dbReference type="NCBI Taxonomy" id="300019"/>
    <lineage>
        <taxon>Bacteria</taxon>
        <taxon>Bacillati</taxon>
        <taxon>Actinomycetota</taxon>
        <taxon>Actinomycetes</taxon>
        <taxon>Micrococcales</taxon>
        <taxon>Microbacteriaceae</taxon>
        <taxon>Microbacterium</taxon>
    </lineage>
</organism>
<keyword evidence="2" id="KW-1185">Reference proteome</keyword>
<dbReference type="OrthoDB" id="3173471at2"/>
<accession>A0A4Y9FTB7</accession>
<reference evidence="1 2" key="1">
    <citation type="submission" date="2019-03" db="EMBL/GenBank/DDBJ databases">
        <title>Diversity of the mouse oral microbiome.</title>
        <authorList>
            <person name="Joseph S."/>
            <person name="Aduse-Opoku J."/>
            <person name="Curtis M."/>
            <person name="Wade W."/>
            <person name="Hashim A."/>
        </authorList>
    </citation>
    <scope>NUCLEOTIDE SEQUENCE [LARGE SCALE GENOMIC DNA]</scope>
    <source>
        <strain evidence="1 2">P1012</strain>
    </source>
</reference>
<dbReference type="EMBL" id="SPQB01000024">
    <property type="protein sequence ID" value="TFU32479.1"/>
    <property type="molecule type" value="Genomic_DNA"/>
</dbReference>
<dbReference type="InterPro" id="IPR011335">
    <property type="entry name" value="Restrct_endonuc-II-like"/>
</dbReference>